<feature type="region of interest" description="Disordered" evidence="1">
    <location>
        <begin position="69"/>
        <end position="92"/>
    </location>
</feature>
<comment type="caution">
    <text evidence="2">The sequence shown here is derived from an EMBL/GenBank/DDBJ whole genome shotgun (WGS) entry which is preliminary data.</text>
</comment>
<dbReference type="Gene3D" id="3.30.9.10">
    <property type="entry name" value="D-Amino Acid Oxidase, subunit A, domain 2"/>
    <property type="match status" value="1"/>
</dbReference>
<dbReference type="EMBL" id="BOMP01000163">
    <property type="protein sequence ID" value="GIE45457.1"/>
    <property type="molecule type" value="Genomic_DNA"/>
</dbReference>
<dbReference type="Gene3D" id="3.50.50.60">
    <property type="entry name" value="FAD/NAD(P)-binding domain"/>
    <property type="match status" value="1"/>
</dbReference>
<evidence type="ECO:0000256" key="1">
    <source>
        <dbReference type="SAM" id="MobiDB-lite"/>
    </source>
</evidence>
<name>A0ABQ4AWV0_9ACTN</name>
<gene>
    <name evidence="2" type="ORF">Alo02nite_83550</name>
</gene>
<accession>A0ABQ4AWV0</accession>
<evidence type="ECO:0000313" key="3">
    <source>
        <dbReference type="Proteomes" id="UP000631312"/>
    </source>
</evidence>
<keyword evidence="3" id="KW-1185">Reference proteome</keyword>
<evidence type="ECO:0008006" key="4">
    <source>
        <dbReference type="Google" id="ProtNLM"/>
    </source>
</evidence>
<reference evidence="2 3" key="1">
    <citation type="submission" date="2021-01" db="EMBL/GenBank/DDBJ databases">
        <title>Whole genome shotgun sequence of Actinoplanes lobatus NBRC 12513.</title>
        <authorList>
            <person name="Komaki H."/>
            <person name="Tamura T."/>
        </authorList>
    </citation>
    <scope>NUCLEOTIDE SEQUENCE [LARGE SCALE GENOMIC DNA]</scope>
    <source>
        <strain evidence="2 3">NBRC 12513</strain>
    </source>
</reference>
<sequence length="174" mass="18632">MLLALTIGFGAVAAQVVVVAAGCHTPALLPSFPATRTRRIRYGFFTDRHPRCPAVVDLVTGTWGRPQADGEHAGGLPHGGAVPEWDDTVDGGTRLTREQQDHIRDQAGQRLPWLADAACLGGRYGTDLYHPDGPLSWAGCQECRTSWWLPPGRAAVSRPRRPPPNGSPGSSPPD</sequence>
<feature type="region of interest" description="Disordered" evidence="1">
    <location>
        <begin position="152"/>
        <end position="174"/>
    </location>
</feature>
<dbReference type="InterPro" id="IPR036188">
    <property type="entry name" value="FAD/NAD-bd_sf"/>
</dbReference>
<organism evidence="2 3">
    <name type="scientific">Actinoplanes lobatus</name>
    <dbReference type="NCBI Taxonomy" id="113568"/>
    <lineage>
        <taxon>Bacteria</taxon>
        <taxon>Bacillati</taxon>
        <taxon>Actinomycetota</taxon>
        <taxon>Actinomycetes</taxon>
        <taxon>Micromonosporales</taxon>
        <taxon>Micromonosporaceae</taxon>
        <taxon>Actinoplanes</taxon>
    </lineage>
</organism>
<dbReference type="Proteomes" id="UP000631312">
    <property type="component" value="Unassembled WGS sequence"/>
</dbReference>
<protein>
    <recommendedName>
        <fullName evidence="4">Secreted protein</fullName>
    </recommendedName>
</protein>
<feature type="compositionally biased region" description="Pro residues" evidence="1">
    <location>
        <begin position="162"/>
        <end position="174"/>
    </location>
</feature>
<evidence type="ECO:0000313" key="2">
    <source>
        <dbReference type="EMBL" id="GIE45457.1"/>
    </source>
</evidence>
<proteinExistence type="predicted"/>